<sequence>MLKPWRKLGLQEAGLERSFFGLQLQAIPAGVWDVAAAARTVSRDQPQHFTEMVTKLVDGSWRLGVAIYFQSVWRWRVNFFDPLNNVTEGHHAWSMSKKLRQGYSTIHLHLNAHGEGKISDMVVKAMGRVLGSTGGPIINRIATQTDKTYVLMYGGRTNGKTGAAGCGAIVLSIGKQHADTKVCWIGHMSYAGAKMTNQTTANLGLLTGLMECARKRYTPLHTIGDNETLVMQHKHRKAPKATHLKSIFWRCRRLTNNVAIQEWHHHPRSHTRMVETLANLAIDSGKSKQVTLGGHPAIRQQWDTVTRHMVEDLQPWMEQMEDTTQAVVVAACL</sequence>
<dbReference type="GO" id="GO:0004523">
    <property type="term" value="F:RNA-DNA hybrid ribonuclease activity"/>
    <property type="evidence" value="ECO:0007669"/>
    <property type="project" value="InterPro"/>
</dbReference>
<evidence type="ECO:0000313" key="2">
    <source>
        <dbReference type="EMBL" id="GMF33028.1"/>
    </source>
</evidence>
<dbReference type="Proteomes" id="UP001165121">
    <property type="component" value="Unassembled WGS sequence"/>
</dbReference>
<dbReference type="InterPro" id="IPR002156">
    <property type="entry name" value="RNaseH_domain"/>
</dbReference>
<evidence type="ECO:0000259" key="1">
    <source>
        <dbReference type="Pfam" id="PF13456"/>
    </source>
</evidence>
<proteinExistence type="predicted"/>
<reference evidence="2" key="1">
    <citation type="submission" date="2023-04" db="EMBL/GenBank/DDBJ databases">
        <title>Phytophthora fragariaefolia NBRC 109709.</title>
        <authorList>
            <person name="Ichikawa N."/>
            <person name="Sato H."/>
            <person name="Tonouchi N."/>
        </authorList>
    </citation>
    <scope>NUCLEOTIDE SEQUENCE</scope>
    <source>
        <strain evidence="2">NBRC 109709</strain>
    </source>
</reference>
<dbReference type="Pfam" id="PF13456">
    <property type="entry name" value="RVT_3"/>
    <property type="match status" value="1"/>
</dbReference>
<dbReference type="InterPro" id="IPR036397">
    <property type="entry name" value="RNaseH_sf"/>
</dbReference>
<dbReference type="AlphaFoldDB" id="A0A9W6X7F2"/>
<gene>
    <name evidence="2" type="ORF">Pfra01_000804600</name>
</gene>
<dbReference type="OrthoDB" id="146188at2759"/>
<name>A0A9W6X7F2_9STRA</name>
<keyword evidence="3" id="KW-1185">Reference proteome</keyword>
<feature type="domain" description="RNase H type-1" evidence="1">
    <location>
        <begin position="155"/>
        <end position="281"/>
    </location>
</feature>
<organism evidence="2 3">
    <name type="scientific">Phytophthora fragariaefolia</name>
    <dbReference type="NCBI Taxonomy" id="1490495"/>
    <lineage>
        <taxon>Eukaryota</taxon>
        <taxon>Sar</taxon>
        <taxon>Stramenopiles</taxon>
        <taxon>Oomycota</taxon>
        <taxon>Peronosporomycetes</taxon>
        <taxon>Peronosporales</taxon>
        <taxon>Peronosporaceae</taxon>
        <taxon>Phytophthora</taxon>
    </lineage>
</organism>
<comment type="caution">
    <text evidence="2">The sequence shown here is derived from an EMBL/GenBank/DDBJ whole genome shotgun (WGS) entry which is preliminary data.</text>
</comment>
<dbReference type="Gene3D" id="3.30.420.10">
    <property type="entry name" value="Ribonuclease H-like superfamily/Ribonuclease H"/>
    <property type="match status" value="1"/>
</dbReference>
<protein>
    <submittedName>
        <fullName evidence="2">Unnamed protein product</fullName>
    </submittedName>
</protein>
<accession>A0A9W6X7F2</accession>
<dbReference type="GO" id="GO:0003676">
    <property type="term" value="F:nucleic acid binding"/>
    <property type="evidence" value="ECO:0007669"/>
    <property type="project" value="InterPro"/>
</dbReference>
<dbReference type="EMBL" id="BSXT01000721">
    <property type="protein sequence ID" value="GMF33028.1"/>
    <property type="molecule type" value="Genomic_DNA"/>
</dbReference>
<evidence type="ECO:0000313" key="3">
    <source>
        <dbReference type="Proteomes" id="UP001165121"/>
    </source>
</evidence>